<feature type="region of interest" description="Disordered" evidence="1">
    <location>
        <begin position="534"/>
        <end position="559"/>
    </location>
</feature>
<name>A0A0D2ECL1_9EURO</name>
<keyword evidence="3" id="KW-1185">Reference proteome</keyword>
<evidence type="ECO:0000313" key="2">
    <source>
        <dbReference type="EMBL" id="KIW71987.1"/>
    </source>
</evidence>
<evidence type="ECO:0000256" key="1">
    <source>
        <dbReference type="SAM" id="MobiDB-lite"/>
    </source>
</evidence>
<evidence type="ECO:0008006" key="4">
    <source>
        <dbReference type="Google" id="ProtNLM"/>
    </source>
</evidence>
<dbReference type="PANTHER" id="PTHR37540">
    <property type="entry name" value="TRANSCRIPTION FACTOR (ACR-2), PUTATIVE-RELATED-RELATED"/>
    <property type="match status" value="1"/>
</dbReference>
<organism evidence="2 3">
    <name type="scientific">Phialophora macrospora</name>
    <dbReference type="NCBI Taxonomy" id="1851006"/>
    <lineage>
        <taxon>Eukaryota</taxon>
        <taxon>Fungi</taxon>
        <taxon>Dikarya</taxon>
        <taxon>Ascomycota</taxon>
        <taxon>Pezizomycotina</taxon>
        <taxon>Eurotiomycetes</taxon>
        <taxon>Chaetothyriomycetidae</taxon>
        <taxon>Chaetothyriales</taxon>
        <taxon>Herpotrichiellaceae</taxon>
        <taxon>Phialophora</taxon>
    </lineage>
</organism>
<gene>
    <name evidence="2" type="ORF">PV04_00211</name>
</gene>
<protein>
    <recommendedName>
        <fullName evidence="4">Transcription factor domain-containing protein</fullName>
    </recommendedName>
</protein>
<accession>A0A0D2ECL1</accession>
<dbReference type="EMBL" id="KN846956">
    <property type="protein sequence ID" value="KIW71987.1"/>
    <property type="molecule type" value="Genomic_DNA"/>
</dbReference>
<dbReference type="AlphaFoldDB" id="A0A0D2ECL1"/>
<proteinExistence type="predicted"/>
<dbReference type="PANTHER" id="PTHR37540:SF5">
    <property type="entry name" value="TRANSCRIPTION FACTOR DOMAIN-CONTAINING PROTEIN"/>
    <property type="match status" value="1"/>
</dbReference>
<reference evidence="2 3" key="1">
    <citation type="submission" date="2015-01" db="EMBL/GenBank/DDBJ databases">
        <title>The Genome Sequence of Capronia semiimmersa CBS27337.</title>
        <authorList>
            <consortium name="The Broad Institute Genomics Platform"/>
            <person name="Cuomo C."/>
            <person name="de Hoog S."/>
            <person name="Gorbushina A."/>
            <person name="Stielow B."/>
            <person name="Teixiera M."/>
            <person name="Abouelleil A."/>
            <person name="Chapman S.B."/>
            <person name="Priest M."/>
            <person name="Young S.K."/>
            <person name="Wortman J."/>
            <person name="Nusbaum C."/>
            <person name="Birren B."/>
        </authorList>
    </citation>
    <scope>NUCLEOTIDE SEQUENCE [LARGE SCALE GENOMIC DNA]</scope>
    <source>
        <strain evidence="2 3">CBS 27337</strain>
    </source>
</reference>
<sequence>MAGGDTNVFFVPYRPHSKSKRPLSAQEPEITQQKHAAREYHRKAKLERHARLDGLIHNRHARSTSVPAAQPQSESDSRPLLPRNRSFQEDQIYNNSFAIFDAGTGQFDPFNTCVPAGVPNFALDILDYGRSIFVSNITLCLAHYPFVAERPASLTTTTATSAQWKIFSSSKGVRGEGTIKNAVLACAIQSPAAFWSIIFAGATHNAYLRRGTDARSRDRTLRLSYKTNAIRELNREIQALQGEASDGLLLAIITMAAHGSDEELDPPPQEENLGILEAVQNFQYYGRMRWEEAHFKAIAHLVHQRGGLHTVRMPGLANAIGLADIFFAFQTLLPPAFPLLAPSSLFMSTWPKDPAPLCSSLYSMTNGFDEFRNDPGFACLLQIIRHVRMITIGLNAHLSQQTGAPTITRIVWARNFMTHDLLSLPLTMPTTFPEPVHGGRSHGRSASNTLNAFSPQQALYNLIRLSTLTYTLLVLFPMPRVTGLHARLSQQLMAALDDCTVLGFWATHPKMLFWATVLGGTVSEGSFRKWAGKLARQQEPEHKLPAKPQSQSQSQSLNS</sequence>
<dbReference type="HOGENOM" id="CLU_015771_2_0_1"/>
<feature type="region of interest" description="Disordered" evidence="1">
    <location>
        <begin position="1"/>
        <end position="40"/>
    </location>
</feature>
<feature type="region of interest" description="Disordered" evidence="1">
    <location>
        <begin position="59"/>
        <end position="84"/>
    </location>
</feature>
<feature type="compositionally biased region" description="Low complexity" evidence="1">
    <location>
        <begin position="549"/>
        <end position="559"/>
    </location>
</feature>
<dbReference type="Proteomes" id="UP000054266">
    <property type="component" value="Unassembled WGS sequence"/>
</dbReference>
<feature type="compositionally biased region" description="Polar residues" evidence="1">
    <location>
        <begin position="63"/>
        <end position="74"/>
    </location>
</feature>
<evidence type="ECO:0000313" key="3">
    <source>
        <dbReference type="Proteomes" id="UP000054266"/>
    </source>
</evidence>